<dbReference type="PANTHER" id="PTHR32322:SF2">
    <property type="entry name" value="EAMA DOMAIN-CONTAINING PROTEIN"/>
    <property type="match status" value="1"/>
</dbReference>
<feature type="transmembrane region" description="Helical" evidence="6">
    <location>
        <begin position="21"/>
        <end position="39"/>
    </location>
</feature>
<name>A0AB39HID5_9VIBR</name>
<evidence type="ECO:0000256" key="5">
    <source>
        <dbReference type="ARBA" id="ARBA00023136"/>
    </source>
</evidence>
<dbReference type="InterPro" id="IPR037185">
    <property type="entry name" value="EmrE-like"/>
</dbReference>
<feature type="transmembrane region" description="Helical" evidence="6">
    <location>
        <begin position="163"/>
        <end position="180"/>
    </location>
</feature>
<evidence type="ECO:0000256" key="3">
    <source>
        <dbReference type="ARBA" id="ARBA00022692"/>
    </source>
</evidence>
<keyword evidence="3 6" id="KW-0812">Transmembrane</keyword>
<dbReference type="EMBL" id="CP162601">
    <property type="protein sequence ID" value="XDK26046.1"/>
    <property type="molecule type" value="Genomic_DNA"/>
</dbReference>
<organism evidence="8">
    <name type="scientific">Vibrio sp. HB236076</name>
    <dbReference type="NCBI Taxonomy" id="3232307"/>
    <lineage>
        <taxon>Bacteria</taxon>
        <taxon>Pseudomonadati</taxon>
        <taxon>Pseudomonadota</taxon>
        <taxon>Gammaproteobacteria</taxon>
        <taxon>Vibrionales</taxon>
        <taxon>Vibrionaceae</taxon>
        <taxon>Vibrio</taxon>
    </lineage>
</organism>
<dbReference type="RefSeq" id="WP_306101294.1">
    <property type="nucleotide sequence ID" value="NZ_CP162601.1"/>
</dbReference>
<dbReference type="PANTHER" id="PTHR32322">
    <property type="entry name" value="INNER MEMBRANE TRANSPORTER"/>
    <property type="match status" value="1"/>
</dbReference>
<proteinExistence type="inferred from homology"/>
<comment type="similarity">
    <text evidence="2">Belongs to the EamA transporter family.</text>
</comment>
<feature type="domain" description="EamA" evidence="7">
    <location>
        <begin position="22"/>
        <end position="154"/>
    </location>
</feature>
<feature type="transmembrane region" description="Helical" evidence="6">
    <location>
        <begin position="82"/>
        <end position="103"/>
    </location>
</feature>
<dbReference type="KEGG" id="vih:AB0763_05250"/>
<dbReference type="InterPro" id="IPR050638">
    <property type="entry name" value="AA-Vitamin_Transporters"/>
</dbReference>
<evidence type="ECO:0000313" key="8">
    <source>
        <dbReference type="EMBL" id="XDK26046.1"/>
    </source>
</evidence>
<dbReference type="GO" id="GO:0016020">
    <property type="term" value="C:membrane"/>
    <property type="evidence" value="ECO:0007669"/>
    <property type="project" value="UniProtKB-SubCell"/>
</dbReference>
<keyword evidence="4 6" id="KW-1133">Transmembrane helix</keyword>
<dbReference type="AlphaFoldDB" id="A0AB39HID5"/>
<feature type="transmembrane region" description="Helical" evidence="6">
    <location>
        <begin position="283"/>
        <end position="303"/>
    </location>
</feature>
<dbReference type="InterPro" id="IPR000620">
    <property type="entry name" value="EamA_dom"/>
</dbReference>
<accession>A0AB39HID5</accession>
<protein>
    <submittedName>
        <fullName evidence="8">DMT family transporter</fullName>
    </submittedName>
</protein>
<feature type="domain" description="EamA" evidence="7">
    <location>
        <begin position="166"/>
        <end position="300"/>
    </location>
</feature>
<dbReference type="Pfam" id="PF00892">
    <property type="entry name" value="EamA"/>
    <property type="match status" value="2"/>
</dbReference>
<sequence>MSISLEYGETSEKHKGLSPKIKGYGAMVLVLVIWSGFALTVRSITSSPLTMVDVALIRFSTSLLILAPFIKTHFRAIWALRISDWLLILLGGAPFLFLASIGASSTPTAYVGSILAGTPPLLIAICSFIVYRKRPTGLQLMALLSIAIGILVMIAGGHSHTQLSHGVVVLLGAAWLWAGYTFGLKRVGLHPIAAAIVLAASSLVVTGCVLLFNLSPSHLGDFSFQQALPYGIVQGIGVGVISTISFCYAVQQLGSQIAATFGAMSPGLTALLAMVFFNEPLSFLMLVGIGLTAVGVLLTSRVIDFSQGENHSC</sequence>
<feature type="transmembrane region" description="Helical" evidence="6">
    <location>
        <begin position="138"/>
        <end position="157"/>
    </location>
</feature>
<evidence type="ECO:0000256" key="2">
    <source>
        <dbReference type="ARBA" id="ARBA00007362"/>
    </source>
</evidence>
<evidence type="ECO:0000256" key="6">
    <source>
        <dbReference type="SAM" id="Phobius"/>
    </source>
</evidence>
<feature type="transmembrane region" description="Helical" evidence="6">
    <location>
        <begin position="257"/>
        <end position="277"/>
    </location>
</feature>
<evidence type="ECO:0000259" key="7">
    <source>
        <dbReference type="Pfam" id="PF00892"/>
    </source>
</evidence>
<comment type="subcellular location">
    <subcellularLocation>
        <location evidence="1">Membrane</location>
        <topology evidence="1">Multi-pass membrane protein</topology>
    </subcellularLocation>
</comment>
<feature type="transmembrane region" description="Helical" evidence="6">
    <location>
        <begin position="192"/>
        <end position="212"/>
    </location>
</feature>
<dbReference type="Gene3D" id="1.10.3730.20">
    <property type="match status" value="1"/>
</dbReference>
<gene>
    <name evidence="8" type="ORF">AB0763_05250</name>
</gene>
<evidence type="ECO:0000256" key="1">
    <source>
        <dbReference type="ARBA" id="ARBA00004141"/>
    </source>
</evidence>
<reference evidence="8" key="1">
    <citation type="submission" date="2024-07" db="EMBL/GenBank/DDBJ databases">
        <title>Genome Analysis of a Potential Novel Vibrio Species Secreting pH- and Thermo-stable Alginate Lyase and its Application in Producing Alginate Oligosaccharides.</title>
        <authorList>
            <person name="Huang H."/>
            <person name="Bao K."/>
        </authorList>
    </citation>
    <scope>NUCLEOTIDE SEQUENCE</scope>
    <source>
        <strain evidence="8">HB236076</strain>
    </source>
</reference>
<feature type="transmembrane region" description="Helical" evidence="6">
    <location>
        <begin position="232"/>
        <end position="250"/>
    </location>
</feature>
<feature type="transmembrane region" description="Helical" evidence="6">
    <location>
        <begin position="51"/>
        <end position="70"/>
    </location>
</feature>
<dbReference type="SUPFAM" id="SSF103481">
    <property type="entry name" value="Multidrug resistance efflux transporter EmrE"/>
    <property type="match status" value="2"/>
</dbReference>
<feature type="transmembrane region" description="Helical" evidence="6">
    <location>
        <begin position="109"/>
        <end position="131"/>
    </location>
</feature>
<keyword evidence="5 6" id="KW-0472">Membrane</keyword>
<evidence type="ECO:0000256" key="4">
    <source>
        <dbReference type="ARBA" id="ARBA00022989"/>
    </source>
</evidence>